<keyword evidence="6 7" id="KW-0472">Membrane</keyword>
<evidence type="ECO:0000256" key="5">
    <source>
        <dbReference type="ARBA" id="ARBA00022989"/>
    </source>
</evidence>
<dbReference type="GO" id="GO:0005886">
    <property type="term" value="C:plasma membrane"/>
    <property type="evidence" value="ECO:0007669"/>
    <property type="project" value="UniProtKB-SubCell"/>
</dbReference>
<comment type="similarity">
    <text evidence="7">Belongs to the binding-protein-dependent transport system permease family.</text>
</comment>
<dbReference type="Proteomes" id="UP000885660">
    <property type="component" value="Unassembled WGS sequence"/>
</dbReference>
<evidence type="ECO:0000256" key="3">
    <source>
        <dbReference type="ARBA" id="ARBA00022475"/>
    </source>
</evidence>
<dbReference type="Gene3D" id="1.10.3720.10">
    <property type="entry name" value="MetI-like"/>
    <property type="match status" value="1"/>
</dbReference>
<dbReference type="GO" id="GO:0055085">
    <property type="term" value="P:transmembrane transport"/>
    <property type="evidence" value="ECO:0007669"/>
    <property type="project" value="InterPro"/>
</dbReference>
<feature type="transmembrane region" description="Helical" evidence="7">
    <location>
        <begin position="102"/>
        <end position="123"/>
    </location>
</feature>
<evidence type="ECO:0000256" key="4">
    <source>
        <dbReference type="ARBA" id="ARBA00022692"/>
    </source>
</evidence>
<comment type="caution">
    <text evidence="9">The sequence shown here is derived from an EMBL/GenBank/DDBJ whole genome shotgun (WGS) entry which is preliminary data.</text>
</comment>
<evidence type="ECO:0000313" key="9">
    <source>
        <dbReference type="EMBL" id="HDN85487.1"/>
    </source>
</evidence>
<dbReference type="PANTHER" id="PTHR32243:SF52">
    <property type="entry name" value="ABC TRANSPORTER PERMEASE PROTEIN"/>
    <property type="match status" value="1"/>
</dbReference>
<gene>
    <name evidence="9" type="ORF">ENG47_07025</name>
</gene>
<dbReference type="InterPro" id="IPR050901">
    <property type="entry name" value="BP-dep_ABC_trans_perm"/>
</dbReference>
<dbReference type="PANTHER" id="PTHR32243">
    <property type="entry name" value="MALTOSE TRANSPORT SYSTEM PERMEASE-RELATED"/>
    <property type="match status" value="1"/>
</dbReference>
<proteinExistence type="inferred from homology"/>
<evidence type="ECO:0000256" key="6">
    <source>
        <dbReference type="ARBA" id="ARBA00023136"/>
    </source>
</evidence>
<evidence type="ECO:0000256" key="1">
    <source>
        <dbReference type="ARBA" id="ARBA00004651"/>
    </source>
</evidence>
<accession>A0A7V0QSI0</accession>
<feature type="transmembrane region" description="Helical" evidence="7">
    <location>
        <begin position="56"/>
        <end position="77"/>
    </location>
</feature>
<keyword evidence="5 7" id="KW-1133">Transmembrane helix</keyword>
<dbReference type="InterPro" id="IPR000515">
    <property type="entry name" value="MetI-like"/>
</dbReference>
<dbReference type="EMBL" id="DRBC01000427">
    <property type="protein sequence ID" value="HDN85487.1"/>
    <property type="molecule type" value="Genomic_DNA"/>
</dbReference>
<evidence type="ECO:0000256" key="2">
    <source>
        <dbReference type="ARBA" id="ARBA00022448"/>
    </source>
</evidence>
<reference evidence="9" key="1">
    <citation type="journal article" date="2020" name="mSystems">
        <title>Genome- and Community-Level Interaction Insights into Carbon Utilization and Element Cycling Functions of Hydrothermarchaeota in Hydrothermal Sediment.</title>
        <authorList>
            <person name="Zhou Z."/>
            <person name="Liu Y."/>
            <person name="Xu W."/>
            <person name="Pan J."/>
            <person name="Luo Z.H."/>
            <person name="Li M."/>
        </authorList>
    </citation>
    <scope>NUCLEOTIDE SEQUENCE [LARGE SCALE GENOMIC DNA]</scope>
    <source>
        <strain evidence="9">HyVt-219</strain>
    </source>
</reference>
<protein>
    <submittedName>
        <fullName evidence="9">Carbohydrate ABC transporter permease</fullName>
    </submittedName>
</protein>
<organism evidence="9">
    <name type="scientific">Aerophobetes bacterium</name>
    <dbReference type="NCBI Taxonomy" id="2030807"/>
    <lineage>
        <taxon>Bacteria</taxon>
        <taxon>Candidatus Aerophobota</taxon>
    </lineage>
</organism>
<dbReference type="PROSITE" id="PS50928">
    <property type="entry name" value="ABC_TM1"/>
    <property type="match status" value="1"/>
</dbReference>
<dbReference type="Pfam" id="PF00528">
    <property type="entry name" value="BPD_transp_1"/>
    <property type="match status" value="1"/>
</dbReference>
<feature type="domain" description="ABC transmembrane type-1" evidence="8">
    <location>
        <begin position="1"/>
        <end position="123"/>
    </location>
</feature>
<name>A0A7V0QSI0_UNCAE</name>
<keyword evidence="3" id="KW-1003">Cell membrane</keyword>
<dbReference type="CDD" id="cd06261">
    <property type="entry name" value="TM_PBP2"/>
    <property type="match status" value="1"/>
</dbReference>
<dbReference type="SUPFAM" id="SSF161098">
    <property type="entry name" value="MetI-like"/>
    <property type="match status" value="1"/>
</dbReference>
<keyword evidence="2 7" id="KW-0813">Transport</keyword>
<sequence>SLILMYTVTNLPLAIWLLKGFFDEIPQVLEDAAKVDGCSRFTALTHITLPLSRPGLAAAFIFTLIICWNEFLFARIFTLSTASKTLPVGIAELLGAEYELDWGNVSAAATTIILPMFFFAVFLQKHIVKGILGGAVKG</sequence>
<dbReference type="InterPro" id="IPR035906">
    <property type="entry name" value="MetI-like_sf"/>
</dbReference>
<dbReference type="AlphaFoldDB" id="A0A7V0QSI0"/>
<feature type="non-terminal residue" evidence="9">
    <location>
        <position position="1"/>
    </location>
</feature>
<evidence type="ECO:0000259" key="8">
    <source>
        <dbReference type="PROSITE" id="PS50928"/>
    </source>
</evidence>
<keyword evidence="4 7" id="KW-0812">Transmembrane</keyword>
<comment type="subcellular location">
    <subcellularLocation>
        <location evidence="1 7">Cell membrane</location>
        <topology evidence="1 7">Multi-pass membrane protein</topology>
    </subcellularLocation>
</comment>
<evidence type="ECO:0000256" key="7">
    <source>
        <dbReference type="RuleBase" id="RU363032"/>
    </source>
</evidence>